<accession>A0A8S3VL38</accession>
<evidence type="ECO:0000313" key="5">
    <source>
        <dbReference type="Proteomes" id="UP000683360"/>
    </source>
</evidence>
<dbReference type="InterPro" id="IPR011625">
    <property type="entry name" value="A2M_N_BRD"/>
</dbReference>
<organism evidence="4 5">
    <name type="scientific">Mytilus edulis</name>
    <name type="common">Blue mussel</name>
    <dbReference type="NCBI Taxonomy" id="6550"/>
    <lineage>
        <taxon>Eukaryota</taxon>
        <taxon>Metazoa</taxon>
        <taxon>Spiralia</taxon>
        <taxon>Lophotrochozoa</taxon>
        <taxon>Mollusca</taxon>
        <taxon>Bivalvia</taxon>
        <taxon>Autobranchia</taxon>
        <taxon>Pteriomorphia</taxon>
        <taxon>Mytilida</taxon>
        <taxon>Mytiloidea</taxon>
        <taxon>Mytilidae</taxon>
        <taxon>Mytilinae</taxon>
        <taxon>Mytilus</taxon>
    </lineage>
</organism>
<dbReference type="Pfam" id="PF07703">
    <property type="entry name" value="A2M_BRD"/>
    <property type="match status" value="1"/>
</dbReference>
<dbReference type="PANTHER" id="PTHR11412">
    <property type="entry name" value="MACROGLOBULIN / COMPLEMENT"/>
    <property type="match status" value="1"/>
</dbReference>
<comment type="caution">
    <text evidence="4">The sequence shown here is derived from an EMBL/GenBank/DDBJ whole genome shotgun (WGS) entry which is preliminary data.</text>
</comment>
<dbReference type="PANTHER" id="PTHR11412:SF136">
    <property type="entry name" value="CD109 ANTIGEN"/>
    <property type="match status" value="1"/>
</dbReference>
<keyword evidence="2" id="KW-0882">Thioester bond</keyword>
<protein>
    <submittedName>
        <fullName evidence="4">CD109</fullName>
    </submittedName>
</protein>
<keyword evidence="5" id="KW-1185">Reference proteome</keyword>
<sequence length="275" mass="31018">MSEIVPKLGTYIEVIAKVTESITGISANGTGNVQIYDTPEKLTFSSSMSSNFKPGLDYPIILRATQRDDSPLNPPLGFVNITVTYTVPGKQKPQPGPPGPNGNQIMPFRPIPLPINTDRKVLWTRLEQIPESGIIVLSAKFPKAAQSGRIEAFYRKSRASRYLSRAESPSRNYIQVEVKNNQKAQPGQRLPLVIKVTEMIRFCNYKVFSKGSLVQNGRFSMRNRKQHDHYLRINYAMIPQAKLLIYYVRRRNGEVVADAITFPIEDIFKNKVSCS</sequence>
<dbReference type="EMBL" id="CAJPWZ010003318">
    <property type="protein sequence ID" value="CAG2257036.1"/>
    <property type="molecule type" value="Genomic_DNA"/>
</dbReference>
<dbReference type="OrthoDB" id="6155561at2759"/>
<reference evidence="4" key="1">
    <citation type="submission" date="2021-03" db="EMBL/GenBank/DDBJ databases">
        <authorList>
            <person name="Bekaert M."/>
        </authorList>
    </citation>
    <scope>NUCLEOTIDE SEQUENCE</scope>
</reference>
<dbReference type="InterPro" id="IPR050473">
    <property type="entry name" value="A2M/Complement_sys"/>
</dbReference>
<gene>
    <name evidence="4" type="ORF">MEDL_68245</name>
</gene>
<name>A0A8S3VL38_MYTED</name>
<keyword evidence="1" id="KW-0732">Signal</keyword>
<feature type="domain" description="Alpha-2-macroglobulin bait region" evidence="3">
    <location>
        <begin position="178"/>
        <end position="274"/>
    </location>
</feature>
<evidence type="ECO:0000259" key="3">
    <source>
        <dbReference type="Pfam" id="PF07703"/>
    </source>
</evidence>
<evidence type="ECO:0000256" key="1">
    <source>
        <dbReference type="ARBA" id="ARBA00022729"/>
    </source>
</evidence>
<evidence type="ECO:0000313" key="4">
    <source>
        <dbReference type="EMBL" id="CAG2257036.1"/>
    </source>
</evidence>
<evidence type="ECO:0000256" key="2">
    <source>
        <dbReference type="ARBA" id="ARBA00022966"/>
    </source>
</evidence>
<dbReference type="AlphaFoldDB" id="A0A8S3VL38"/>
<dbReference type="Gene3D" id="2.60.40.1930">
    <property type="match status" value="1"/>
</dbReference>
<dbReference type="Proteomes" id="UP000683360">
    <property type="component" value="Unassembled WGS sequence"/>
</dbReference>
<proteinExistence type="predicted"/>